<protein>
    <recommendedName>
        <fullName evidence="6">Flagellar secretion chaperone FliS</fullName>
    </recommendedName>
</protein>
<evidence type="ECO:0000256" key="6">
    <source>
        <dbReference type="PIRNR" id="PIRNR039090"/>
    </source>
</evidence>
<evidence type="ECO:0000313" key="8">
    <source>
        <dbReference type="Proteomes" id="UP001549098"/>
    </source>
</evidence>
<dbReference type="SUPFAM" id="SSF101116">
    <property type="entry name" value="Flagellar export chaperone FliS"/>
    <property type="match status" value="1"/>
</dbReference>
<dbReference type="Proteomes" id="UP001549098">
    <property type="component" value="Unassembled WGS sequence"/>
</dbReference>
<evidence type="ECO:0000256" key="5">
    <source>
        <dbReference type="ARBA" id="ARBA00023186"/>
    </source>
</evidence>
<evidence type="ECO:0000256" key="2">
    <source>
        <dbReference type="ARBA" id="ARBA00008787"/>
    </source>
</evidence>
<dbReference type="Pfam" id="PF02561">
    <property type="entry name" value="FliS"/>
    <property type="match status" value="1"/>
</dbReference>
<sequence>MINTPYQKYQQTQLQTASPAQLLLMLYDGAIRFVRLGIAGIEEQDYEKANTYLCKTQAVIHELMAALNYDYPIAKTLEQVYEYMLYRLINSNLKKNSAPAQEVLSYLLELREAWDTASKSLNKNSEQQA</sequence>
<keyword evidence="7" id="KW-0969">Cilium</keyword>
<accession>A0ABV2F8M8</accession>
<evidence type="ECO:0000256" key="3">
    <source>
        <dbReference type="ARBA" id="ARBA00022490"/>
    </source>
</evidence>
<dbReference type="EMBL" id="JBEPLV010000005">
    <property type="protein sequence ID" value="MET3548125.1"/>
    <property type="molecule type" value="Genomic_DNA"/>
</dbReference>
<comment type="similarity">
    <text evidence="2 6">Belongs to the FliS family.</text>
</comment>
<keyword evidence="8" id="KW-1185">Reference proteome</keyword>
<gene>
    <name evidence="7" type="ORF">ABID47_004753</name>
</gene>
<dbReference type="InterPro" id="IPR036584">
    <property type="entry name" value="FliS_sf"/>
</dbReference>
<evidence type="ECO:0000313" key="7">
    <source>
        <dbReference type="EMBL" id="MET3548125.1"/>
    </source>
</evidence>
<keyword evidence="7" id="KW-0282">Flagellum</keyword>
<comment type="subcellular location">
    <subcellularLocation>
        <location evidence="1 6">Cytoplasm</location>
        <location evidence="1 6">Cytosol</location>
    </subcellularLocation>
</comment>
<name>A0ABV2F8M8_9BACL</name>
<dbReference type="NCBIfam" id="TIGR00208">
    <property type="entry name" value="fliS"/>
    <property type="match status" value="1"/>
</dbReference>
<dbReference type="PANTHER" id="PTHR34773">
    <property type="entry name" value="FLAGELLAR SECRETION CHAPERONE FLIS"/>
    <property type="match status" value="1"/>
</dbReference>
<organism evidence="7 8">
    <name type="scientific">Paenibacillus favisporus</name>
    <dbReference type="NCBI Taxonomy" id="221028"/>
    <lineage>
        <taxon>Bacteria</taxon>
        <taxon>Bacillati</taxon>
        <taxon>Bacillota</taxon>
        <taxon>Bacilli</taxon>
        <taxon>Bacillales</taxon>
        <taxon>Paenibacillaceae</taxon>
        <taxon>Paenibacillus</taxon>
    </lineage>
</organism>
<dbReference type="Gene3D" id="1.20.120.340">
    <property type="entry name" value="Flagellar protein FliS"/>
    <property type="match status" value="1"/>
</dbReference>
<evidence type="ECO:0000256" key="1">
    <source>
        <dbReference type="ARBA" id="ARBA00004514"/>
    </source>
</evidence>
<evidence type="ECO:0000256" key="4">
    <source>
        <dbReference type="ARBA" id="ARBA00022795"/>
    </source>
</evidence>
<dbReference type="PIRSF" id="PIRSF039090">
    <property type="entry name" value="Flis"/>
    <property type="match status" value="1"/>
</dbReference>
<dbReference type="InterPro" id="IPR003713">
    <property type="entry name" value="FliS"/>
</dbReference>
<proteinExistence type="inferred from homology"/>
<dbReference type="RefSeq" id="WP_354500318.1">
    <property type="nucleotide sequence ID" value="NZ_JBEPLV010000005.1"/>
</dbReference>
<keyword evidence="7" id="KW-0966">Cell projection</keyword>
<keyword evidence="3 6" id="KW-0963">Cytoplasm</keyword>
<comment type="caution">
    <text evidence="7">The sequence shown here is derived from an EMBL/GenBank/DDBJ whole genome shotgun (WGS) entry which is preliminary data.</text>
</comment>
<reference evidence="7 8" key="1">
    <citation type="submission" date="2024-06" db="EMBL/GenBank/DDBJ databases">
        <title>Genomic Encyclopedia of Type Strains, Phase IV (KMG-IV): sequencing the most valuable type-strain genomes for metagenomic binning, comparative biology and taxonomic classification.</title>
        <authorList>
            <person name="Goeker M."/>
        </authorList>
    </citation>
    <scope>NUCLEOTIDE SEQUENCE [LARGE SCALE GENOMIC DNA]</scope>
    <source>
        <strain evidence="7 8">DSM 17253</strain>
    </source>
</reference>
<dbReference type="PANTHER" id="PTHR34773:SF1">
    <property type="entry name" value="FLAGELLAR SECRETION CHAPERONE FLIS"/>
    <property type="match status" value="1"/>
</dbReference>
<dbReference type="CDD" id="cd16098">
    <property type="entry name" value="FliS"/>
    <property type="match status" value="1"/>
</dbReference>
<keyword evidence="4 6" id="KW-1005">Bacterial flagellum biogenesis</keyword>
<keyword evidence="5" id="KW-0143">Chaperone</keyword>